<gene>
    <name evidence="2" type="ORF">LPJ53_000311</name>
</gene>
<evidence type="ECO:0000256" key="1">
    <source>
        <dbReference type="SAM" id="MobiDB-lite"/>
    </source>
</evidence>
<evidence type="ECO:0000313" key="2">
    <source>
        <dbReference type="EMBL" id="KAJ1725496.1"/>
    </source>
</evidence>
<proteinExistence type="predicted"/>
<name>A0A9W7Y5Q6_9FUNG</name>
<dbReference type="Proteomes" id="UP001149813">
    <property type="component" value="Unassembled WGS sequence"/>
</dbReference>
<dbReference type="AlphaFoldDB" id="A0A9W7Y5Q6"/>
<evidence type="ECO:0000313" key="3">
    <source>
        <dbReference type="Proteomes" id="UP001149813"/>
    </source>
</evidence>
<dbReference type="EMBL" id="JANBOJ010000004">
    <property type="protein sequence ID" value="KAJ1725496.1"/>
    <property type="molecule type" value="Genomic_DNA"/>
</dbReference>
<feature type="region of interest" description="Disordered" evidence="1">
    <location>
        <begin position="122"/>
        <end position="154"/>
    </location>
</feature>
<comment type="caution">
    <text evidence="2">The sequence shown here is derived from an EMBL/GenBank/DDBJ whole genome shotgun (WGS) entry which is preliminary data.</text>
</comment>
<sequence>MAYYMDASESAYWDQYDEDSVEYVSQATVPTFERRTDVASKASVAPPLLMEYRQSQHLGQASECPSSRDSYWSRYVGNSVTNDDSDQCTPTSEVATTRSYTSDMRRMLVMPEKLAALHISRIDDGKPGNAQSLKRKTDEKEDEEEEATADRFTKSTAYDEIISKTPGDRSSAQMYAGVNPIALITRLRFLQGEIEQNERLLLA</sequence>
<dbReference type="OrthoDB" id="5522487at2759"/>
<keyword evidence="3" id="KW-1185">Reference proteome</keyword>
<protein>
    <submittedName>
        <fullName evidence="2">Uncharacterized protein</fullName>
    </submittedName>
</protein>
<accession>A0A9W7Y5Q6</accession>
<reference evidence="2" key="1">
    <citation type="submission" date="2022-07" db="EMBL/GenBank/DDBJ databases">
        <title>Phylogenomic reconstructions and comparative analyses of Kickxellomycotina fungi.</title>
        <authorList>
            <person name="Reynolds N.K."/>
            <person name="Stajich J.E."/>
            <person name="Barry K."/>
            <person name="Grigoriev I.V."/>
            <person name="Crous P."/>
            <person name="Smith M.E."/>
        </authorList>
    </citation>
    <scope>NUCLEOTIDE SEQUENCE</scope>
    <source>
        <strain evidence="2">NBRC 32514</strain>
    </source>
</reference>
<organism evidence="2 3">
    <name type="scientific">Coemansia erecta</name>
    <dbReference type="NCBI Taxonomy" id="147472"/>
    <lineage>
        <taxon>Eukaryota</taxon>
        <taxon>Fungi</taxon>
        <taxon>Fungi incertae sedis</taxon>
        <taxon>Zoopagomycota</taxon>
        <taxon>Kickxellomycotina</taxon>
        <taxon>Kickxellomycetes</taxon>
        <taxon>Kickxellales</taxon>
        <taxon>Kickxellaceae</taxon>
        <taxon>Coemansia</taxon>
    </lineage>
</organism>